<dbReference type="InParanoid" id="A0A3N0VFC6"/>
<dbReference type="Gene3D" id="3.30.70.1060">
    <property type="entry name" value="Dimeric alpha+beta barrel"/>
    <property type="match status" value="1"/>
</dbReference>
<comment type="similarity">
    <text evidence="1">Belongs to the YciI family.</text>
</comment>
<proteinExistence type="inferred from homology"/>
<dbReference type="InterPro" id="IPR011008">
    <property type="entry name" value="Dimeric_a/b-barrel"/>
</dbReference>
<evidence type="ECO:0000313" key="4">
    <source>
        <dbReference type="Proteomes" id="UP000282106"/>
    </source>
</evidence>
<sequence length="117" mass="12928">MPFVLLINEPRGQRASRSEAEGRALYQRMVEYGAGLKERGLLLAVESLKSDEEGVRLQKREGRDHLLDGPFSEAREMVGGFFLLACGSREEALAVAAECPATEWATVEVRETGPCFL</sequence>
<evidence type="ECO:0000256" key="1">
    <source>
        <dbReference type="ARBA" id="ARBA00007689"/>
    </source>
</evidence>
<dbReference type="SUPFAM" id="SSF54909">
    <property type="entry name" value="Dimeric alpha+beta barrel"/>
    <property type="match status" value="1"/>
</dbReference>
<dbReference type="EMBL" id="RJVO01000003">
    <property type="protein sequence ID" value="ROH90988.1"/>
    <property type="molecule type" value="Genomic_DNA"/>
</dbReference>
<protein>
    <submittedName>
        <fullName evidence="3">Dehydrogenase</fullName>
    </submittedName>
</protein>
<dbReference type="PANTHER" id="PTHR35174">
    <property type="entry name" value="BLL7171 PROTEIN-RELATED"/>
    <property type="match status" value="1"/>
</dbReference>
<name>A0A3N0VFC6_9GAMM</name>
<evidence type="ECO:0000313" key="3">
    <source>
        <dbReference type="EMBL" id="ROH90988.1"/>
    </source>
</evidence>
<accession>A0A3N0VFC6</accession>
<dbReference type="RefSeq" id="WP_123211443.1">
    <property type="nucleotide sequence ID" value="NZ_RJVO01000003.1"/>
</dbReference>
<reference evidence="3 4" key="1">
    <citation type="submission" date="2018-10" db="EMBL/GenBank/DDBJ databases">
        <authorList>
            <person name="Chen W.-M."/>
        </authorList>
    </citation>
    <scope>NUCLEOTIDE SEQUENCE [LARGE SCALE GENOMIC DNA]</scope>
    <source>
        <strain evidence="3 4">THS-13</strain>
    </source>
</reference>
<feature type="domain" description="YCII-related" evidence="2">
    <location>
        <begin position="3"/>
        <end position="111"/>
    </location>
</feature>
<comment type="caution">
    <text evidence="3">The sequence shown here is derived from an EMBL/GenBank/DDBJ whole genome shotgun (WGS) entry which is preliminary data.</text>
</comment>
<dbReference type="InterPro" id="IPR005545">
    <property type="entry name" value="YCII"/>
</dbReference>
<keyword evidence="4" id="KW-1185">Reference proteome</keyword>
<evidence type="ECO:0000259" key="2">
    <source>
        <dbReference type="Pfam" id="PF03795"/>
    </source>
</evidence>
<dbReference type="AlphaFoldDB" id="A0A3N0VFC6"/>
<dbReference type="PANTHER" id="PTHR35174:SF3">
    <property type="entry name" value="BLL7171 PROTEIN"/>
    <property type="match status" value="1"/>
</dbReference>
<dbReference type="Pfam" id="PF03795">
    <property type="entry name" value="YCII"/>
    <property type="match status" value="1"/>
</dbReference>
<organism evidence="3 4">
    <name type="scientific">Stagnimonas aquatica</name>
    <dbReference type="NCBI Taxonomy" id="2689987"/>
    <lineage>
        <taxon>Bacteria</taxon>
        <taxon>Pseudomonadati</taxon>
        <taxon>Pseudomonadota</taxon>
        <taxon>Gammaproteobacteria</taxon>
        <taxon>Nevskiales</taxon>
        <taxon>Nevskiaceae</taxon>
        <taxon>Stagnimonas</taxon>
    </lineage>
</organism>
<dbReference type="Proteomes" id="UP000282106">
    <property type="component" value="Unassembled WGS sequence"/>
</dbReference>
<gene>
    <name evidence="3" type="ORF">ED208_08420</name>
</gene>